<dbReference type="AlphaFoldDB" id="A0A8R1HVU8"/>
<dbReference type="PANTHER" id="PTHR40314:SF3">
    <property type="entry name" value="VWFD DOMAIN-CONTAINING PROTEIN"/>
    <property type="match status" value="1"/>
</dbReference>
<organism evidence="4 5">
    <name type="scientific">Caenorhabditis japonica</name>
    <dbReference type="NCBI Taxonomy" id="281687"/>
    <lineage>
        <taxon>Eukaryota</taxon>
        <taxon>Metazoa</taxon>
        <taxon>Ecdysozoa</taxon>
        <taxon>Nematoda</taxon>
        <taxon>Chromadorea</taxon>
        <taxon>Rhabditida</taxon>
        <taxon>Rhabditina</taxon>
        <taxon>Rhabditomorpha</taxon>
        <taxon>Rhabditoidea</taxon>
        <taxon>Rhabditidae</taxon>
        <taxon>Peloderinae</taxon>
        <taxon>Caenorhabditis</taxon>
    </lineage>
</organism>
<evidence type="ECO:0008006" key="6">
    <source>
        <dbReference type="Google" id="ProtNLM"/>
    </source>
</evidence>
<protein>
    <recommendedName>
        <fullName evidence="6">Peptidase A1 domain-containing protein</fullName>
    </recommendedName>
</protein>
<feature type="chain" id="PRO_5035901961" description="Peptidase A1 domain-containing protein" evidence="3">
    <location>
        <begin position="23"/>
        <end position="606"/>
    </location>
</feature>
<keyword evidence="2" id="KW-1133">Transmembrane helix</keyword>
<dbReference type="Proteomes" id="UP000005237">
    <property type="component" value="Unassembled WGS sequence"/>
</dbReference>
<evidence type="ECO:0000256" key="2">
    <source>
        <dbReference type="SAM" id="Phobius"/>
    </source>
</evidence>
<keyword evidence="2" id="KW-0812">Transmembrane</keyword>
<keyword evidence="5" id="KW-1185">Reference proteome</keyword>
<evidence type="ECO:0000256" key="1">
    <source>
        <dbReference type="SAM" id="MobiDB-lite"/>
    </source>
</evidence>
<keyword evidence="2" id="KW-0472">Membrane</keyword>
<reference evidence="5" key="1">
    <citation type="submission" date="2010-08" db="EMBL/GenBank/DDBJ databases">
        <authorList>
            <consortium name="Caenorhabditis japonica Sequencing Consortium"/>
            <person name="Wilson R.K."/>
        </authorList>
    </citation>
    <scope>NUCLEOTIDE SEQUENCE [LARGE SCALE GENOMIC DNA]</scope>
    <source>
        <strain evidence="5">DF5081</strain>
    </source>
</reference>
<feature type="region of interest" description="Disordered" evidence="1">
    <location>
        <begin position="570"/>
        <end position="606"/>
    </location>
</feature>
<reference evidence="4" key="2">
    <citation type="submission" date="2022-06" db="UniProtKB">
        <authorList>
            <consortium name="EnsemblMetazoa"/>
        </authorList>
    </citation>
    <scope>IDENTIFICATION</scope>
    <source>
        <strain evidence="4">DF5081</strain>
    </source>
</reference>
<dbReference type="PANTHER" id="PTHR40314">
    <property type="entry name" value="PROTEIN CBG09102-RELATED"/>
    <property type="match status" value="1"/>
</dbReference>
<feature type="transmembrane region" description="Helical" evidence="2">
    <location>
        <begin position="487"/>
        <end position="514"/>
    </location>
</feature>
<dbReference type="EnsemblMetazoa" id="CJA12448a.1">
    <property type="protein sequence ID" value="CJA12448a.1"/>
    <property type="gene ID" value="WBGene00131652"/>
</dbReference>
<accession>A0A8R1HVU8</accession>
<feature type="compositionally biased region" description="Low complexity" evidence="1">
    <location>
        <begin position="578"/>
        <end position="606"/>
    </location>
</feature>
<name>A0A8R1HVU8_CAEJA</name>
<evidence type="ECO:0000256" key="3">
    <source>
        <dbReference type="SAM" id="SignalP"/>
    </source>
</evidence>
<sequence>MTTMKGSPIPLIFILIIGIALADDASPQDPLPKAANAILLPTKAGSVGIAADKEFSKFGEGFNFCGKRPVGSDATKKMFDLAYTDKNKNFELRIDCTPHPTRIVLGTGSATLKDKAVPESFTFHGCTGIQTCKAPAGHPAKVALGKDTVAMPALPALAPSFPSVCGNLAAYQAFLYANEEDCEASKNLYGVPDNSGGEHVDYRSVSRWVGKNDRFQIIRPFVKEPMGKPIKPELIPWTNSFLKLPTKTHTWTSCRGTCDRGEVLKFNMEPKSWRIMVFLTGHTRGFKICIDASNHDSNTGIPVCKRYAEIFVLPQQGVVIWPGSGRASLLDMKTKHYGEFDTFAIEVGYGVSASSGKLSSEFYVGNMYREFVTSDGVDFNAQTASKVSMFFESENELRKGGGVVAPNVATGFTYTADKAGLEDRLPRNKDTGADTDGDKSVEEPVFVPINKTMPRTTTPSPPKISIPLTSILGSDNTSSALYTPGKWWTWALFVGFVLGSLLGMGIIGGIFYVLRRTVYGFWYRGMYKRYGCDASGTTGGVTGAGFGNTTTGAITLGQTGMTGGTTMGGSTMGGTTGGTSTMSSSTTTGGSTTRGSSTTGGSTLAL</sequence>
<evidence type="ECO:0000313" key="5">
    <source>
        <dbReference type="Proteomes" id="UP000005237"/>
    </source>
</evidence>
<keyword evidence="3" id="KW-0732">Signal</keyword>
<proteinExistence type="predicted"/>
<feature type="signal peptide" evidence="3">
    <location>
        <begin position="1"/>
        <end position="22"/>
    </location>
</feature>
<dbReference type="InterPro" id="IPR055273">
    <property type="entry name" value="CBG09102/CBG15751-like_dom"/>
</dbReference>
<evidence type="ECO:0000313" key="4">
    <source>
        <dbReference type="EnsemblMetazoa" id="CJA12448a.1"/>
    </source>
</evidence>